<evidence type="ECO:0000256" key="4">
    <source>
        <dbReference type="ARBA" id="ARBA00022737"/>
    </source>
</evidence>
<evidence type="ECO:0000256" key="2">
    <source>
        <dbReference type="ARBA" id="ARBA00022448"/>
    </source>
</evidence>
<feature type="repeat" description="Solcar" evidence="9">
    <location>
        <begin position="97"/>
        <end position="210"/>
    </location>
</feature>
<dbReference type="Proteomes" id="UP001165063">
    <property type="component" value="Unassembled WGS sequence"/>
</dbReference>
<dbReference type="PANTHER" id="PTHR45829">
    <property type="entry name" value="MITOCHONDRIAL CARRIER PROTEIN RIM2"/>
    <property type="match status" value="1"/>
</dbReference>
<dbReference type="GO" id="GO:0015218">
    <property type="term" value="F:pyrimidine nucleotide transmembrane transporter activity"/>
    <property type="evidence" value="ECO:0007669"/>
    <property type="project" value="InterPro"/>
</dbReference>
<evidence type="ECO:0000256" key="8">
    <source>
        <dbReference type="ARBA" id="ARBA00023136"/>
    </source>
</evidence>
<dbReference type="PANTHER" id="PTHR45829:SF1">
    <property type="entry name" value="CARRIER PROTEIN, PUTATIVE (AFU_ORTHOLOGUE AFUA_4G06780)-RELATED"/>
    <property type="match status" value="1"/>
</dbReference>
<evidence type="ECO:0000256" key="6">
    <source>
        <dbReference type="ARBA" id="ARBA00022989"/>
    </source>
</evidence>
<dbReference type="PRINTS" id="PR00926">
    <property type="entry name" value="MITOCARRIER"/>
</dbReference>
<keyword evidence="6" id="KW-1133">Transmembrane helix</keyword>
<name>A0A9W6YZ80_AMBMO</name>
<gene>
    <name evidence="11" type="ORF">Amon01_000702500</name>
</gene>
<comment type="similarity">
    <text evidence="10">Belongs to the mitochondrial carrier (TC 2.A.29) family.</text>
</comment>
<evidence type="ECO:0000313" key="12">
    <source>
        <dbReference type="Proteomes" id="UP001165063"/>
    </source>
</evidence>
<keyword evidence="5" id="KW-0999">Mitochondrion inner membrane</keyword>
<keyword evidence="2 10" id="KW-0813">Transport</keyword>
<dbReference type="GO" id="GO:0005743">
    <property type="term" value="C:mitochondrial inner membrane"/>
    <property type="evidence" value="ECO:0007669"/>
    <property type="project" value="UniProtKB-SubCell"/>
</dbReference>
<dbReference type="EMBL" id="BSXU01004883">
    <property type="protein sequence ID" value="GMG48498.1"/>
    <property type="molecule type" value="Genomic_DNA"/>
</dbReference>
<dbReference type="InterPro" id="IPR018108">
    <property type="entry name" value="MCP_transmembrane"/>
</dbReference>
<evidence type="ECO:0000256" key="5">
    <source>
        <dbReference type="ARBA" id="ARBA00022792"/>
    </source>
</evidence>
<reference evidence="11" key="1">
    <citation type="submission" date="2023-04" db="EMBL/GenBank/DDBJ databases">
        <title>Ambrosiozyma monospora NBRC 1965.</title>
        <authorList>
            <person name="Ichikawa N."/>
            <person name="Sato H."/>
            <person name="Tonouchi N."/>
        </authorList>
    </citation>
    <scope>NUCLEOTIDE SEQUENCE</scope>
    <source>
        <strain evidence="11">NBRC 1965</strain>
    </source>
</reference>
<evidence type="ECO:0000256" key="7">
    <source>
        <dbReference type="ARBA" id="ARBA00023128"/>
    </source>
</evidence>
<evidence type="ECO:0000256" key="10">
    <source>
        <dbReference type="RuleBase" id="RU000488"/>
    </source>
</evidence>
<dbReference type="InterPro" id="IPR002067">
    <property type="entry name" value="MCP"/>
</dbReference>
<evidence type="ECO:0000256" key="1">
    <source>
        <dbReference type="ARBA" id="ARBA00004448"/>
    </source>
</evidence>
<dbReference type="AlphaFoldDB" id="A0A9W6YZ80"/>
<dbReference type="OrthoDB" id="10266426at2759"/>
<dbReference type="PROSITE" id="PS50920">
    <property type="entry name" value="SOLCAR"/>
    <property type="match status" value="3"/>
</dbReference>
<proteinExistence type="inferred from homology"/>
<keyword evidence="8 9" id="KW-0472">Membrane</keyword>
<protein>
    <submittedName>
        <fullName evidence="11">Unnamed protein product</fullName>
    </submittedName>
</protein>
<accession>A0A9W6YZ80</accession>
<comment type="caution">
    <text evidence="11">The sequence shown here is derived from an EMBL/GenBank/DDBJ whole genome shotgun (WGS) entry which is preliminary data.</text>
</comment>
<keyword evidence="4" id="KW-0677">Repeat</keyword>
<dbReference type="GO" id="GO:1990519">
    <property type="term" value="P:pyrimidine nucleotide import into mitochondrion"/>
    <property type="evidence" value="ECO:0007669"/>
    <property type="project" value="TreeGrafter"/>
</dbReference>
<dbReference type="InterPro" id="IPR023395">
    <property type="entry name" value="MCP_dom_sf"/>
</dbReference>
<evidence type="ECO:0000256" key="9">
    <source>
        <dbReference type="PROSITE-ProRule" id="PRU00282"/>
    </source>
</evidence>
<dbReference type="SUPFAM" id="SSF103506">
    <property type="entry name" value="Mitochondrial carrier"/>
    <property type="match status" value="1"/>
</dbReference>
<comment type="subcellular location">
    <subcellularLocation>
        <location evidence="1">Mitochondrion inner membrane</location>
        <topology evidence="1">Multi-pass membrane protein</topology>
    </subcellularLocation>
</comment>
<dbReference type="InterPro" id="IPR049562">
    <property type="entry name" value="SLC25A33/36-like"/>
</dbReference>
<keyword evidence="3 9" id="KW-0812">Transmembrane</keyword>
<organism evidence="11 12">
    <name type="scientific">Ambrosiozyma monospora</name>
    <name type="common">Yeast</name>
    <name type="synonym">Endomycopsis monosporus</name>
    <dbReference type="NCBI Taxonomy" id="43982"/>
    <lineage>
        <taxon>Eukaryota</taxon>
        <taxon>Fungi</taxon>
        <taxon>Dikarya</taxon>
        <taxon>Ascomycota</taxon>
        <taxon>Saccharomycotina</taxon>
        <taxon>Pichiomycetes</taxon>
        <taxon>Pichiales</taxon>
        <taxon>Pichiaceae</taxon>
        <taxon>Ambrosiozyma</taxon>
    </lineage>
</organism>
<dbReference type="Pfam" id="PF00153">
    <property type="entry name" value="Mito_carr"/>
    <property type="match status" value="3"/>
</dbReference>
<feature type="repeat" description="Solcar" evidence="9">
    <location>
        <begin position="227"/>
        <end position="316"/>
    </location>
</feature>
<keyword evidence="12" id="KW-1185">Reference proteome</keyword>
<keyword evidence="7" id="KW-0496">Mitochondrion</keyword>
<evidence type="ECO:0000256" key="3">
    <source>
        <dbReference type="ARBA" id="ARBA00022692"/>
    </source>
</evidence>
<sequence>MAGFVAAVSVCPLDVAKTRSQAQGAFLKDLSPQAVKVYEQYRYKGIFQSLRLIGAEEGSKGLYRGLIAMTLGYFPTWMIYFACYENFKGFYSSITDNDNLAYCLGAMSAGAISSTATNPIWVVKTRLMLQIGNGKTIYDRFPTTTGSSDAAAVAATGGAKRTYYKGVYDAFRQMARTEGVGSFYNGLLPSYFGLFHVAIQFPLYENLKRWLHITKTNSKNHNNTTDPNLIKLLVASVASKVIASVITYPHEIIRTRLQIVRSGASVNSLGAISSVIKTVYRTEGVKGFYSGFVINLCRTVPASAVTLVSFEYFKNYFERFASDPLQ</sequence>
<evidence type="ECO:0000313" key="11">
    <source>
        <dbReference type="EMBL" id="GMG48498.1"/>
    </source>
</evidence>
<feature type="repeat" description="Solcar" evidence="9">
    <location>
        <begin position="1"/>
        <end position="90"/>
    </location>
</feature>
<dbReference type="Gene3D" id="1.50.40.10">
    <property type="entry name" value="Mitochondrial carrier domain"/>
    <property type="match status" value="2"/>
</dbReference>